<dbReference type="SMART" id="SM00267">
    <property type="entry name" value="GGDEF"/>
    <property type="match status" value="1"/>
</dbReference>
<dbReference type="NCBIfam" id="TIGR00254">
    <property type="entry name" value="GGDEF"/>
    <property type="match status" value="1"/>
</dbReference>
<evidence type="ECO:0000256" key="1">
    <source>
        <dbReference type="ARBA" id="ARBA00001946"/>
    </source>
</evidence>
<dbReference type="AlphaFoldDB" id="A0A6M0JXG5"/>
<evidence type="ECO:0000256" key="2">
    <source>
        <dbReference type="ARBA" id="ARBA00012528"/>
    </source>
</evidence>
<evidence type="ECO:0000259" key="4">
    <source>
        <dbReference type="PROSITE" id="PS50887"/>
    </source>
</evidence>
<dbReference type="InterPro" id="IPR029787">
    <property type="entry name" value="Nucleotide_cyclase"/>
</dbReference>
<feature type="domain" description="HDOD" evidence="5">
    <location>
        <begin position="15"/>
        <end position="209"/>
    </location>
</feature>
<dbReference type="RefSeq" id="WP_164452216.1">
    <property type="nucleotide sequence ID" value="NZ_JAAIJQ010000016.1"/>
</dbReference>
<dbReference type="GO" id="GO:0052621">
    <property type="term" value="F:diguanylate cyclase activity"/>
    <property type="evidence" value="ECO:0007669"/>
    <property type="project" value="UniProtKB-EC"/>
</dbReference>
<dbReference type="SUPFAM" id="SSF109604">
    <property type="entry name" value="HD-domain/PDEase-like"/>
    <property type="match status" value="1"/>
</dbReference>
<dbReference type="Pfam" id="PF08668">
    <property type="entry name" value="HDOD"/>
    <property type="match status" value="1"/>
</dbReference>
<sequence length="504" mass="55546">MTSKASDVLRYCPSLPSLPGVAVRILEMGRDPDVNIGALAGLLAKDPALSSRMLRLCNSPLYAKRRTTTNLHQAVMLLGLNTTMTMALSFTLSDLFSVAKAQKSALERVWKRAIVSALASRRVGERAGLGSLDELYLAGLLQDLGILALHAAVPDRYVPLLEQYEDHARFASLERDVLGYDHGEAGTWLMRHWGVPERLAMTAMAVHRLDVDDLDDEQKQLVYPVAIGGWLADFILSDGTVEPMESAAESASTWLGLAPDGMASLVEEILSDLPEVAALFEMEVVSQAMAFGLVDQARELLATRNLRLIQQASEHHQRFIEMEQAADLLQKAAIHDALTGLHNRRHFDQILDVEFALAIDNAWPLTLGFIDLDHFKQVNDTQGHVVGDAVLVKVAGVLKKNLRERDYIMRYGGEEFVVLLPGHGLEAALKVFERLRTAVEETLHVGESGGRFRITTSIGIAAHMDGEHRFEDPIDLVRAADRALYDAKRSGRNRIVVSTQPPSS</sequence>
<dbReference type="PANTHER" id="PTHR45138">
    <property type="entry name" value="REGULATORY COMPONENTS OF SENSORY TRANSDUCTION SYSTEM"/>
    <property type="match status" value="1"/>
</dbReference>
<dbReference type="InterPro" id="IPR043128">
    <property type="entry name" value="Rev_trsase/Diguanyl_cyclase"/>
</dbReference>
<dbReference type="FunFam" id="3.30.70.270:FF:000001">
    <property type="entry name" value="Diguanylate cyclase domain protein"/>
    <property type="match status" value="1"/>
</dbReference>
<dbReference type="InterPro" id="IPR000160">
    <property type="entry name" value="GGDEF_dom"/>
</dbReference>
<dbReference type="PANTHER" id="PTHR45138:SF9">
    <property type="entry name" value="DIGUANYLATE CYCLASE DGCM-RELATED"/>
    <property type="match status" value="1"/>
</dbReference>
<evidence type="ECO:0000313" key="6">
    <source>
        <dbReference type="EMBL" id="NEV61744.1"/>
    </source>
</evidence>
<comment type="catalytic activity">
    <reaction evidence="3">
        <text>2 GTP = 3',3'-c-di-GMP + 2 diphosphate</text>
        <dbReference type="Rhea" id="RHEA:24898"/>
        <dbReference type="ChEBI" id="CHEBI:33019"/>
        <dbReference type="ChEBI" id="CHEBI:37565"/>
        <dbReference type="ChEBI" id="CHEBI:58805"/>
        <dbReference type="EC" id="2.7.7.65"/>
    </reaction>
</comment>
<dbReference type="InterPro" id="IPR050469">
    <property type="entry name" value="Diguanylate_Cyclase"/>
</dbReference>
<keyword evidence="7" id="KW-1185">Reference proteome</keyword>
<dbReference type="InterPro" id="IPR013976">
    <property type="entry name" value="HDOD"/>
</dbReference>
<evidence type="ECO:0000259" key="5">
    <source>
        <dbReference type="PROSITE" id="PS51833"/>
    </source>
</evidence>
<dbReference type="Gene3D" id="1.10.3210.10">
    <property type="entry name" value="Hypothetical protein af1432"/>
    <property type="match status" value="1"/>
</dbReference>
<dbReference type="PROSITE" id="PS51833">
    <property type="entry name" value="HDOD"/>
    <property type="match status" value="1"/>
</dbReference>
<accession>A0A6M0JXG5</accession>
<dbReference type="Pfam" id="PF00990">
    <property type="entry name" value="GGDEF"/>
    <property type="match status" value="1"/>
</dbReference>
<proteinExistence type="predicted"/>
<dbReference type="Gene3D" id="3.30.70.270">
    <property type="match status" value="1"/>
</dbReference>
<dbReference type="Proteomes" id="UP000483379">
    <property type="component" value="Unassembled WGS sequence"/>
</dbReference>
<protein>
    <recommendedName>
        <fullName evidence="2">diguanylate cyclase</fullName>
        <ecNumber evidence="2">2.7.7.65</ecNumber>
    </recommendedName>
</protein>
<dbReference type="PROSITE" id="PS50887">
    <property type="entry name" value="GGDEF"/>
    <property type="match status" value="1"/>
</dbReference>
<comment type="caution">
    <text evidence="6">The sequence shown here is derived from an EMBL/GenBank/DDBJ whole genome shotgun (WGS) entry which is preliminary data.</text>
</comment>
<gene>
    <name evidence="6" type="ORF">G3446_07545</name>
</gene>
<dbReference type="EMBL" id="JAAIJQ010000016">
    <property type="protein sequence ID" value="NEV61744.1"/>
    <property type="molecule type" value="Genomic_DNA"/>
</dbReference>
<dbReference type="SUPFAM" id="SSF55073">
    <property type="entry name" value="Nucleotide cyclase"/>
    <property type="match status" value="1"/>
</dbReference>
<feature type="domain" description="GGDEF" evidence="4">
    <location>
        <begin position="363"/>
        <end position="500"/>
    </location>
</feature>
<organism evidence="6 7">
    <name type="scientific">Thiorhodococcus minor</name>
    <dbReference type="NCBI Taxonomy" id="57489"/>
    <lineage>
        <taxon>Bacteria</taxon>
        <taxon>Pseudomonadati</taxon>
        <taxon>Pseudomonadota</taxon>
        <taxon>Gammaproteobacteria</taxon>
        <taxon>Chromatiales</taxon>
        <taxon>Chromatiaceae</taxon>
        <taxon>Thiorhodococcus</taxon>
    </lineage>
</organism>
<evidence type="ECO:0000256" key="3">
    <source>
        <dbReference type="ARBA" id="ARBA00034247"/>
    </source>
</evidence>
<name>A0A6M0JXG5_9GAMM</name>
<dbReference type="EC" id="2.7.7.65" evidence="2"/>
<reference evidence="6 7" key="1">
    <citation type="submission" date="2020-02" db="EMBL/GenBank/DDBJ databases">
        <title>Genome sequences of Thiorhodococcus mannitoliphagus and Thiorhodococcus minor, purple sulfur photosynthetic bacteria in the gammaproteobacterial family, Chromatiaceae.</title>
        <authorList>
            <person name="Aviles F.A."/>
            <person name="Meyer T.E."/>
            <person name="Kyndt J.A."/>
        </authorList>
    </citation>
    <scope>NUCLEOTIDE SEQUENCE [LARGE SCALE GENOMIC DNA]</scope>
    <source>
        <strain evidence="6 7">DSM 11518</strain>
    </source>
</reference>
<comment type="cofactor">
    <cofactor evidence="1">
        <name>Mg(2+)</name>
        <dbReference type="ChEBI" id="CHEBI:18420"/>
    </cofactor>
</comment>
<evidence type="ECO:0000313" key="7">
    <source>
        <dbReference type="Proteomes" id="UP000483379"/>
    </source>
</evidence>
<dbReference type="CDD" id="cd01949">
    <property type="entry name" value="GGDEF"/>
    <property type="match status" value="1"/>
</dbReference>